<reference evidence="2" key="1">
    <citation type="journal article" date="2014" name="Front. Microbiol.">
        <title>High frequency of phylogenetically diverse reductive dehalogenase-homologous genes in deep subseafloor sedimentary metagenomes.</title>
        <authorList>
            <person name="Kawai M."/>
            <person name="Futagami T."/>
            <person name="Toyoda A."/>
            <person name="Takaki Y."/>
            <person name="Nishi S."/>
            <person name="Hori S."/>
            <person name="Arai W."/>
            <person name="Tsubouchi T."/>
            <person name="Morono Y."/>
            <person name="Uchiyama I."/>
            <person name="Ito T."/>
            <person name="Fujiyama A."/>
            <person name="Inagaki F."/>
            <person name="Takami H."/>
        </authorList>
    </citation>
    <scope>NUCLEOTIDE SEQUENCE</scope>
    <source>
        <strain evidence="2">Expedition CK06-06</strain>
    </source>
</reference>
<feature type="transmembrane region" description="Helical" evidence="1">
    <location>
        <begin position="34"/>
        <end position="55"/>
    </location>
</feature>
<keyword evidence="1" id="KW-1133">Transmembrane helix</keyword>
<proteinExistence type="predicted"/>
<organism evidence="2">
    <name type="scientific">marine sediment metagenome</name>
    <dbReference type="NCBI Taxonomy" id="412755"/>
    <lineage>
        <taxon>unclassified sequences</taxon>
        <taxon>metagenomes</taxon>
        <taxon>ecological metagenomes</taxon>
    </lineage>
</organism>
<protein>
    <submittedName>
        <fullName evidence="2">Uncharacterized protein</fullName>
    </submittedName>
</protein>
<gene>
    <name evidence="2" type="ORF">S12H4_14613</name>
</gene>
<feature type="transmembrane region" description="Helical" evidence="1">
    <location>
        <begin position="92"/>
        <end position="114"/>
    </location>
</feature>
<keyword evidence="1" id="KW-0472">Membrane</keyword>
<name>X1SVM1_9ZZZZ</name>
<dbReference type="AlphaFoldDB" id="X1SVM1"/>
<keyword evidence="1" id="KW-0812">Transmembrane</keyword>
<accession>X1SVM1</accession>
<sequence>MHGSLPTEDIHLGVLAAAINVGLNYLLIPSYGMVGAAITNLISSVIYAASAFLVSQKFYYVSYDLKAFLKILIVTAGIISAGYFFFSDITLANILIKVALVGVFLVCIYLFGLVGKEELRYLRRSIPQIIMYLKRGED</sequence>
<feature type="transmembrane region" description="Helical" evidence="1">
    <location>
        <begin position="67"/>
        <end position="86"/>
    </location>
</feature>
<evidence type="ECO:0000256" key="1">
    <source>
        <dbReference type="SAM" id="Phobius"/>
    </source>
</evidence>
<evidence type="ECO:0000313" key="2">
    <source>
        <dbReference type="EMBL" id="GAI83186.1"/>
    </source>
</evidence>
<dbReference type="EMBL" id="BARW01006973">
    <property type="protein sequence ID" value="GAI83186.1"/>
    <property type="molecule type" value="Genomic_DNA"/>
</dbReference>
<comment type="caution">
    <text evidence="2">The sequence shown here is derived from an EMBL/GenBank/DDBJ whole genome shotgun (WGS) entry which is preliminary data.</text>
</comment>